<feature type="transmembrane region" description="Helical" evidence="1">
    <location>
        <begin position="321"/>
        <end position="341"/>
    </location>
</feature>
<protein>
    <submittedName>
        <fullName evidence="2">Uncharacterized protein</fullName>
    </submittedName>
</protein>
<feature type="transmembrane region" description="Helical" evidence="1">
    <location>
        <begin position="347"/>
        <end position="368"/>
    </location>
</feature>
<dbReference type="PANTHER" id="PTHR37577">
    <property type="entry name" value="INTEGRAL MEMBRANE PROTEIN"/>
    <property type="match status" value="1"/>
</dbReference>
<keyword evidence="1" id="KW-0812">Transmembrane</keyword>
<dbReference type="RefSeq" id="XP_033687891.1">
    <property type="nucleotide sequence ID" value="XM_033820645.1"/>
</dbReference>
<proteinExistence type="predicted"/>
<evidence type="ECO:0000313" key="3">
    <source>
        <dbReference type="Proteomes" id="UP000800094"/>
    </source>
</evidence>
<dbReference type="EMBL" id="ML987191">
    <property type="protein sequence ID" value="KAF2252887.1"/>
    <property type="molecule type" value="Genomic_DNA"/>
</dbReference>
<keyword evidence="3" id="KW-1185">Reference proteome</keyword>
<sequence>MSECRYDCSENRTSQDIPEYADISGIGVIVGYTVTAGFAVFIITGYYFLAHQPELDPFRSGKDDAQIHAPYKPHPVDELIIGYVRKLKKTSTKTPKPSKRRADLEKALLKCVLTMSDLQILTGLSILISGYSQLRCGLSVYHWQILVYLAWFCSLTHLSCLTFLRNHLYNHPGERLWRLIGMGALVGMLIGALLPTGNYGTSMNPADYAICSFKHLRRIDRDTTGPNEFYDTSQLNYASMIISILLIGLGFASRIVRLHRALSVTVVTATRKYLSERARRLLRKMYERCENTSNEPPRRGRSFRIGPFRGSQGRRLFYRVYLYRPTLAVFLAIRAALDLWSSLVLEVWWLIASFAWGVYSLVLSLESYPKRPANNKEWTFGQVAPVVLLLAPVLSVVEFLLAF</sequence>
<feature type="transmembrane region" description="Helical" evidence="1">
    <location>
        <begin position="380"/>
        <end position="402"/>
    </location>
</feature>
<dbReference type="GeneID" id="54573975"/>
<dbReference type="InterPro" id="IPR053018">
    <property type="entry name" value="Elsinochrome_Biosynth-Asso"/>
</dbReference>
<organism evidence="2 3">
    <name type="scientific">Trematosphaeria pertusa</name>
    <dbReference type="NCBI Taxonomy" id="390896"/>
    <lineage>
        <taxon>Eukaryota</taxon>
        <taxon>Fungi</taxon>
        <taxon>Dikarya</taxon>
        <taxon>Ascomycota</taxon>
        <taxon>Pezizomycotina</taxon>
        <taxon>Dothideomycetes</taxon>
        <taxon>Pleosporomycetidae</taxon>
        <taxon>Pleosporales</taxon>
        <taxon>Massarineae</taxon>
        <taxon>Trematosphaeriaceae</taxon>
        <taxon>Trematosphaeria</taxon>
    </lineage>
</organism>
<feature type="transmembrane region" description="Helical" evidence="1">
    <location>
        <begin position="107"/>
        <end position="128"/>
    </location>
</feature>
<accession>A0A6A6IRW4</accession>
<feature type="transmembrane region" description="Helical" evidence="1">
    <location>
        <begin position="140"/>
        <end position="164"/>
    </location>
</feature>
<keyword evidence="1" id="KW-0472">Membrane</keyword>
<feature type="transmembrane region" description="Helical" evidence="1">
    <location>
        <begin position="23"/>
        <end position="49"/>
    </location>
</feature>
<feature type="transmembrane region" description="Helical" evidence="1">
    <location>
        <begin position="235"/>
        <end position="252"/>
    </location>
</feature>
<dbReference type="OrthoDB" id="5427664at2759"/>
<keyword evidence="1" id="KW-1133">Transmembrane helix</keyword>
<evidence type="ECO:0000256" key="1">
    <source>
        <dbReference type="SAM" id="Phobius"/>
    </source>
</evidence>
<evidence type="ECO:0000313" key="2">
    <source>
        <dbReference type="EMBL" id="KAF2252887.1"/>
    </source>
</evidence>
<dbReference type="AlphaFoldDB" id="A0A6A6IRW4"/>
<dbReference type="PANTHER" id="PTHR37577:SF1">
    <property type="entry name" value="INTEGRAL MEMBRANE PROTEIN"/>
    <property type="match status" value="1"/>
</dbReference>
<reference evidence="2" key="1">
    <citation type="journal article" date="2020" name="Stud. Mycol.">
        <title>101 Dothideomycetes genomes: a test case for predicting lifestyles and emergence of pathogens.</title>
        <authorList>
            <person name="Haridas S."/>
            <person name="Albert R."/>
            <person name="Binder M."/>
            <person name="Bloem J."/>
            <person name="Labutti K."/>
            <person name="Salamov A."/>
            <person name="Andreopoulos B."/>
            <person name="Baker S."/>
            <person name="Barry K."/>
            <person name="Bills G."/>
            <person name="Bluhm B."/>
            <person name="Cannon C."/>
            <person name="Castanera R."/>
            <person name="Culley D."/>
            <person name="Daum C."/>
            <person name="Ezra D."/>
            <person name="Gonzalez J."/>
            <person name="Henrissat B."/>
            <person name="Kuo A."/>
            <person name="Liang C."/>
            <person name="Lipzen A."/>
            <person name="Lutzoni F."/>
            <person name="Magnuson J."/>
            <person name="Mondo S."/>
            <person name="Nolan M."/>
            <person name="Ohm R."/>
            <person name="Pangilinan J."/>
            <person name="Park H.-J."/>
            <person name="Ramirez L."/>
            <person name="Alfaro M."/>
            <person name="Sun H."/>
            <person name="Tritt A."/>
            <person name="Yoshinaga Y."/>
            <person name="Zwiers L.-H."/>
            <person name="Turgeon B."/>
            <person name="Goodwin S."/>
            <person name="Spatafora J."/>
            <person name="Crous P."/>
            <person name="Grigoriev I."/>
        </authorList>
    </citation>
    <scope>NUCLEOTIDE SEQUENCE</scope>
    <source>
        <strain evidence="2">CBS 122368</strain>
    </source>
</reference>
<dbReference type="Proteomes" id="UP000800094">
    <property type="component" value="Unassembled WGS sequence"/>
</dbReference>
<feature type="transmembrane region" description="Helical" evidence="1">
    <location>
        <begin position="176"/>
        <end position="194"/>
    </location>
</feature>
<gene>
    <name evidence="2" type="ORF">BU26DRAFT_211079</name>
</gene>
<name>A0A6A6IRW4_9PLEO</name>